<sequence>MSQHRVYIERQDGTVVSSFHDIPLFADQDNGILNIVVEIPRWTNAKMEISIGETLNPIKQNTKRGRLRYTWEDPSYIYPDTKTKGLGNCDPLHVCEIGEQIGYVRQIKQVKVLGIMALLDEGKTDWNVIVVYVDDPLAGRLKTSRMSRDIFQG</sequence>
<dbReference type="GO" id="GO:0005737">
    <property type="term" value="C:cytoplasm"/>
    <property type="evidence" value="ECO:0007669"/>
    <property type="project" value="InterPro"/>
</dbReference>
<keyword evidence="4" id="KW-0479">Metal-binding</keyword>
<dbReference type="Gene3D" id="3.90.80.10">
    <property type="entry name" value="Inorganic pyrophosphatase"/>
    <property type="match status" value="1"/>
</dbReference>
<organism evidence="7 8">
    <name type="scientific">Clathrus columnatus</name>
    <dbReference type="NCBI Taxonomy" id="1419009"/>
    <lineage>
        <taxon>Eukaryota</taxon>
        <taxon>Fungi</taxon>
        <taxon>Dikarya</taxon>
        <taxon>Basidiomycota</taxon>
        <taxon>Agaricomycotina</taxon>
        <taxon>Agaricomycetes</taxon>
        <taxon>Phallomycetidae</taxon>
        <taxon>Phallales</taxon>
        <taxon>Clathraceae</taxon>
        <taxon>Clathrus</taxon>
    </lineage>
</organism>
<proteinExistence type="inferred from homology"/>
<dbReference type="Proteomes" id="UP001050691">
    <property type="component" value="Unassembled WGS sequence"/>
</dbReference>
<dbReference type="SUPFAM" id="SSF50324">
    <property type="entry name" value="Inorganic pyrophosphatase"/>
    <property type="match status" value="1"/>
</dbReference>
<dbReference type="EMBL" id="BPWL01000009">
    <property type="protein sequence ID" value="GJJ13795.1"/>
    <property type="molecule type" value="Genomic_DNA"/>
</dbReference>
<keyword evidence="6" id="KW-0460">Magnesium</keyword>
<dbReference type="Pfam" id="PF00719">
    <property type="entry name" value="Pyrophosphatase"/>
    <property type="match status" value="1"/>
</dbReference>
<comment type="caution">
    <text evidence="7">The sequence shown here is derived from an EMBL/GenBank/DDBJ whole genome shotgun (WGS) entry which is preliminary data.</text>
</comment>
<evidence type="ECO:0000256" key="1">
    <source>
        <dbReference type="ARBA" id="ARBA00001946"/>
    </source>
</evidence>
<keyword evidence="8" id="KW-1185">Reference proteome</keyword>
<dbReference type="PANTHER" id="PTHR10286">
    <property type="entry name" value="INORGANIC PYROPHOSPHATASE"/>
    <property type="match status" value="1"/>
</dbReference>
<evidence type="ECO:0000256" key="5">
    <source>
        <dbReference type="ARBA" id="ARBA00022801"/>
    </source>
</evidence>
<protein>
    <recommendedName>
        <fullName evidence="3">inorganic diphosphatase</fullName>
        <ecNumber evidence="3">3.6.1.1</ecNumber>
    </recommendedName>
</protein>
<reference evidence="7" key="1">
    <citation type="submission" date="2021-10" db="EMBL/GenBank/DDBJ databases">
        <title>De novo Genome Assembly of Clathrus columnatus (Basidiomycota, Fungi) Using Illumina and Nanopore Sequence Data.</title>
        <authorList>
            <person name="Ogiso-Tanaka E."/>
            <person name="Itagaki H."/>
            <person name="Hosoya T."/>
            <person name="Hosaka K."/>
        </authorList>
    </citation>
    <scope>NUCLEOTIDE SEQUENCE</scope>
    <source>
        <strain evidence="7">MO-923</strain>
    </source>
</reference>
<dbReference type="GO" id="GO:0004427">
    <property type="term" value="F:inorganic diphosphate phosphatase activity"/>
    <property type="evidence" value="ECO:0007669"/>
    <property type="project" value="UniProtKB-EC"/>
</dbReference>
<evidence type="ECO:0000313" key="8">
    <source>
        <dbReference type="Proteomes" id="UP001050691"/>
    </source>
</evidence>
<keyword evidence="5" id="KW-0378">Hydrolase</keyword>
<dbReference type="GO" id="GO:0000287">
    <property type="term" value="F:magnesium ion binding"/>
    <property type="evidence" value="ECO:0007669"/>
    <property type="project" value="InterPro"/>
</dbReference>
<comment type="similarity">
    <text evidence="2">Belongs to the PPase family.</text>
</comment>
<dbReference type="EC" id="3.6.1.1" evidence="3"/>
<evidence type="ECO:0000256" key="6">
    <source>
        <dbReference type="ARBA" id="ARBA00022842"/>
    </source>
</evidence>
<evidence type="ECO:0000256" key="3">
    <source>
        <dbReference type="ARBA" id="ARBA00012146"/>
    </source>
</evidence>
<dbReference type="InterPro" id="IPR036649">
    <property type="entry name" value="Pyrophosphatase_sf"/>
</dbReference>
<dbReference type="InterPro" id="IPR008162">
    <property type="entry name" value="Pyrophosphatase"/>
</dbReference>
<evidence type="ECO:0000256" key="2">
    <source>
        <dbReference type="ARBA" id="ARBA00006220"/>
    </source>
</evidence>
<evidence type="ECO:0000313" key="7">
    <source>
        <dbReference type="EMBL" id="GJJ13795.1"/>
    </source>
</evidence>
<dbReference type="AlphaFoldDB" id="A0AAV5APG2"/>
<accession>A0AAV5APG2</accession>
<evidence type="ECO:0000256" key="4">
    <source>
        <dbReference type="ARBA" id="ARBA00022723"/>
    </source>
</evidence>
<gene>
    <name evidence="7" type="ORF">Clacol_008052</name>
</gene>
<name>A0AAV5APG2_9AGAM</name>
<dbReference type="GO" id="GO:0006796">
    <property type="term" value="P:phosphate-containing compound metabolic process"/>
    <property type="evidence" value="ECO:0007669"/>
    <property type="project" value="InterPro"/>
</dbReference>
<comment type="cofactor">
    <cofactor evidence="1">
        <name>Mg(2+)</name>
        <dbReference type="ChEBI" id="CHEBI:18420"/>
    </cofactor>
</comment>